<name>A0A2T3IIJ1_9GAMM</name>
<dbReference type="EMBL" id="PYMK01000014">
    <property type="protein sequence ID" value="PSU28167.1"/>
    <property type="molecule type" value="Genomic_DNA"/>
</dbReference>
<sequence length="294" mass="33535">MVVETVTSKISTSQLAKAKGLAARNLFNELAEAGYITRDNKEWLLTDIGKAAQGEYKQSSQFGQYIVWPKELEIITAPSFDGKKLSATQISAHFKLTSQKINQILDELGWINKAVKGWKVSQSGSRLGGIQKEDSRTGIPYVVWDETVLMNSSLKHSVNEITGINAEVKSTDNSVSNFRQKFEAKHRSADGHYVRSKAEMLIDNWLYMAGIVHAYERKLPIEEDLYCDFYLPTGKVYIEFWGLEDDPKYANRKKIKQELYAKYGFNLIELNDNDVQNLDDVLPRMLLKFDIKAY</sequence>
<keyword evidence="1" id="KW-0418">Kinase</keyword>
<dbReference type="Proteomes" id="UP000240254">
    <property type="component" value="Unassembled WGS sequence"/>
</dbReference>
<evidence type="ECO:0000313" key="1">
    <source>
        <dbReference type="EMBL" id="PSU28167.1"/>
    </source>
</evidence>
<accession>A0A2T3IIJ1</accession>
<keyword evidence="1" id="KW-0808">Transferase</keyword>
<dbReference type="Gene3D" id="3.40.960.10">
    <property type="entry name" value="VSR Endonuclease"/>
    <property type="match status" value="1"/>
</dbReference>
<dbReference type="GO" id="GO:0016301">
    <property type="term" value="F:kinase activity"/>
    <property type="evidence" value="ECO:0007669"/>
    <property type="project" value="UniProtKB-KW"/>
</dbReference>
<proteinExistence type="predicted"/>
<gene>
    <name evidence="1" type="ORF">CTM88_13615</name>
</gene>
<protein>
    <submittedName>
        <fullName evidence="1">Glycerol kinase</fullName>
    </submittedName>
</protein>
<reference evidence="1 2" key="1">
    <citation type="submission" date="2018-03" db="EMBL/GenBank/DDBJ databases">
        <title>Whole genome sequencing of Histamine producing bacteria.</title>
        <authorList>
            <person name="Butler K."/>
        </authorList>
    </citation>
    <scope>NUCLEOTIDE SEQUENCE [LARGE SCALE GENOMIC DNA]</scope>
    <source>
        <strain evidence="1 2">BS2</strain>
    </source>
</reference>
<evidence type="ECO:0000313" key="2">
    <source>
        <dbReference type="Proteomes" id="UP000240254"/>
    </source>
</evidence>
<dbReference type="OrthoDB" id="5500241at2"/>
<dbReference type="AlphaFoldDB" id="A0A2T3IIJ1"/>
<organism evidence="1 2">
    <name type="scientific">Photobacterium aquimaris</name>
    <dbReference type="NCBI Taxonomy" id="512643"/>
    <lineage>
        <taxon>Bacteria</taxon>
        <taxon>Pseudomonadati</taxon>
        <taxon>Pseudomonadota</taxon>
        <taxon>Gammaproteobacteria</taxon>
        <taxon>Vibrionales</taxon>
        <taxon>Vibrionaceae</taxon>
        <taxon>Photobacterium</taxon>
    </lineage>
</organism>
<comment type="caution">
    <text evidence="1">The sequence shown here is derived from an EMBL/GenBank/DDBJ whole genome shotgun (WGS) entry which is preliminary data.</text>
</comment>